<evidence type="ECO:0000313" key="2">
    <source>
        <dbReference type="EMBL" id="MBP1472976.1"/>
    </source>
</evidence>
<evidence type="ECO:0000259" key="1">
    <source>
        <dbReference type="Pfam" id="PF25559"/>
    </source>
</evidence>
<dbReference type="Proteomes" id="UP000823790">
    <property type="component" value="Unassembled WGS sequence"/>
</dbReference>
<comment type="caution">
    <text evidence="2">The sequence shown here is derived from an EMBL/GenBank/DDBJ whole genome shotgun (WGS) entry which is preliminary data.</text>
</comment>
<dbReference type="InterPro" id="IPR057691">
    <property type="entry name" value="DUF7931"/>
</dbReference>
<evidence type="ECO:0000313" key="3">
    <source>
        <dbReference type="Proteomes" id="UP000823790"/>
    </source>
</evidence>
<dbReference type="RefSeq" id="WP_209614814.1">
    <property type="nucleotide sequence ID" value="NZ_JAGJRS010000003.1"/>
</dbReference>
<dbReference type="Pfam" id="PF25559">
    <property type="entry name" value="DUF7931"/>
    <property type="match status" value="1"/>
</dbReference>
<reference evidence="2 3" key="1">
    <citation type="submission" date="2021-04" db="EMBL/GenBank/DDBJ databases">
        <authorList>
            <person name="Huq M.A."/>
        </authorList>
    </citation>
    <scope>NUCLEOTIDE SEQUENCE [LARGE SCALE GENOMIC DNA]</scope>
    <source>
        <strain evidence="2 3">MAH-13</strain>
    </source>
</reference>
<feature type="domain" description="DUF7931" evidence="1">
    <location>
        <begin position="17"/>
        <end position="162"/>
    </location>
</feature>
<accession>A0ABS4DIV2</accession>
<protein>
    <recommendedName>
        <fullName evidence="1">DUF7931 domain-containing protein</fullName>
    </recommendedName>
</protein>
<gene>
    <name evidence="2" type="ORF">J7I44_01610</name>
</gene>
<name>A0ABS4DIV2_9GAMM</name>
<organism evidence="2 3">
    <name type="scientific">Frateuria flava</name>
    <dbReference type="NCBI Taxonomy" id="2821489"/>
    <lineage>
        <taxon>Bacteria</taxon>
        <taxon>Pseudomonadati</taxon>
        <taxon>Pseudomonadota</taxon>
        <taxon>Gammaproteobacteria</taxon>
        <taxon>Lysobacterales</taxon>
        <taxon>Rhodanobacteraceae</taxon>
        <taxon>Frateuria</taxon>
    </lineage>
</organism>
<dbReference type="EMBL" id="JAGJRS010000003">
    <property type="protein sequence ID" value="MBP1472976.1"/>
    <property type="molecule type" value="Genomic_DNA"/>
</dbReference>
<sequence>MTDDPAADEVLPAGNAAELASARLTLLASARRQVDIRVPRLDDALYASAEDMAELRRIATAGRGAQIRLLLGDPGTALRDGHRLILLMQRLPSVIQVRMPVDEVDLGNPSACLLTDAGGYLFQPDAERPQGRAARIDRPGCAPLRQQFDEMWERAERARMLQPLDL</sequence>
<proteinExistence type="predicted"/>
<keyword evidence="3" id="KW-1185">Reference proteome</keyword>